<comment type="pathway">
    <text evidence="1">Plant hormone metabolism; auxin biosynthesis.</text>
</comment>
<reference evidence="8 9" key="1">
    <citation type="submission" date="2018-12" db="EMBL/GenBank/DDBJ databases">
        <title>Complete genome sequence of Iodobacter sp. H11R3.</title>
        <authorList>
            <person name="Bae J.-W."/>
        </authorList>
    </citation>
    <scope>NUCLEOTIDE SEQUENCE [LARGE SCALE GENOMIC DNA]</scope>
    <source>
        <strain evidence="8 9">H11R3</strain>
    </source>
</reference>
<evidence type="ECO:0000256" key="5">
    <source>
        <dbReference type="ARBA" id="ARBA00023070"/>
    </source>
</evidence>
<evidence type="ECO:0000256" key="3">
    <source>
        <dbReference type="ARBA" id="ARBA00012535"/>
    </source>
</evidence>
<dbReference type="EMBL" id="CP034433">
    <property type="protein sequence ID" value="AZN36689.1"/>
    <property type="molecule type" value="Genomic_DNA"/>
</dbReference>
<dbReference type="EC" id="1.13.12.3" evidence="3"/>
<dbReference type="GO" id="GO:0001716">
    <property type="term" value="F:L-amino-acid oxidase activity"/>
    <property type="evidence" value="ECO:0007669"/>
    <property type="project" value="TreeGrafter"/>
</dbReference>
<keyword evidence="9" id="KW-1185">Reference proteome</keyword>
<comment type="catalytic activity">
    <reaction evidence="6">
        <text>L-tryptophan + O2 = indole-3-acetamide + CO2 + H2O</text>
        <dbReference type="Rhea" id="RHEA:16165"/>
        <dbReference type="ChEBI" id="CHEBI:15377"/>
        <dbReference type="ChEBI" id="CHEBI:15379"/>
        <dbReference type="ChEBI" id="CHEBI:16031"/>
        <dbReference type="ChEBI" id="CHEBI:16526"/>
        <dbReference type="ChEBI" id="CHEBI:57912"/>
        <dbReference type="EC" id="1.13.12.3"/>
    </reaction>
</comment>
<organism evidence="8 9">
    <name type="scientific">Iodobacter ciconiae</name>
    <dbReference type="NCBI Taxonomy" id="2496266"/>
    <lineage>
        <taxon>Bacteria</taxon>
        <taxon>Pseudomonadati</taxon>
        <taxon>Pseudomonadota</taxon>
        <taxon>Betaproteobacteria</taxon>
        <taxon>Neisseriales</taxon>
        <taxon>Chitinibacteraceae</taxon>
        <taxon>Iodobacter</taxon>
    </lineage>
</organism>
<dbReference type="InterPro" id="IPR002937">
    <property type="entry name" value="Amino_oxidase"/>
</dbReference>
<gene>
    <name evidence="8" type="ORF">EJO50_09420</name>
</gene>
<evidence type="ECO:0000259" key="7">
    <source>
        <dbReference type="Pfam" id="PF01593"/>
    </source>
</evidence>
<dbReference type="Pfam" id="PF01593">
    <property type="entry name" value="Amino_oxidase"/>
    <property type="match status" value="1"/>
</dbReference>
<proteinExistence type="inferred from homology"/>
<protein>
    <recommendedName>
        <fullName evidence="4">Tryptophan 2-monooxygenase</fullName>
        <ecNumber evidence="3">1.13.12.3</ecNumber>
    </recommendedName>
</protein>
<dbReference type="SUPFAM" id="SSF51905">
    <property type="entry name" value="FAD/NAD(P)-binding domain"/>
    <property type="match status" value="1"/>
</dbReference>
<dbReference type="PANTHER" id="PTHR10742:SF342">
    <property type="entry name" value="AMINE OXIDASE"/>
    <property type="match status" value="1"/>
</dbReference>
<feature type="domain" description="Amine oxidase" evidence="7">
    <location>
        <begin position="61"/>
        <end position="517"/>
    </location>
</feature>
<dbReference type="Gene3D" id="1.10.405.10">
    <property type="entry name" value="Guanine Nucleotide Dissociation Inhibitor, domain 1"/>
    <property type="match status" value="1"/>
</dbReference>
<accession>A0A3S8ZT95</accession>
<dbReference type="SUPFAM" id="SSF54373">
    <property type="entry name" value="FAD-linked reductases, C-terminal domain"/>
    <property type="match status" value="1"/>
</dbReference>
<dbReference type="GO" id="GO:0050361">
    <property type="term" value="F:tryptophan 2-monooxygenase activity"/>
    <property type="evidence" value="ECO:0007669"/>
    <property type="project" value="UniProtKB-EC"/>
</dbReference>
<evidence type="ECO:0000313" key="9">
    <source>
        <dbReference type="Proteomes" id="UP000282438"/>
    </source>
</evidence>
<comment type="similarity">
    <text evidence="2">Belongs to the tryptophan 2-monooxygenase family.</text>
</comment>
<dbReference type="KEGG" id="iod:EJO50_09420"/>
<evidence type="ECO:0000256" key="1">
    <source>
        <dbReference type="ARBA" id="ARBA00004814"/>
    </source>
</evidence>
<name>A0A3S8ZT95_9NEIS</name>
<dbReference type="Gene3D" id="3.90.660.10">
    <property type="match status" value="1"/>
</dbReference>
<dbReference type="OrthoDB" id="337830at2"/>
<dbReference type="InterPro" id="IPR050281">
    <property type="entry name" value="Flavin_monoamine_oxidase"/>
</dbReference>
<dbReference type="Gene3D" id="3.50.50.60">
    <property type="entry name" value="FAD/NAD(P)-binding domain"/>
    <property type="match status" value="1"/>
</dbReference>
<evidence type="ECO:0000256" key="2">
    <source>
        <dbReference type="ARBA" id="ARBA00005833"/>
    </source>
</evidence>
<evidence type="ECO:0000256" key="6">
    <source>
        <dbReference type="ARBA" id="ARBA00047321"/>
    </source>
</evidence>
<dbReference type="GO" id="GO:0009063">
    <property type="term" value="P:amino acid catabolic process"/>
    <property type="evidence" value="ECO:0007669"/>
    <property type="project" value="TreeGrafter"/>
</dbReference>
<keyword evidence="5" id="KW-0073">Auxin biosynthesis</keyword>
<evidence type="ECO:0000256" key="4">
    <source>
        <dbReference type="ARBA" id="ARBA00017871"/>
    </source>
</evidence>
<dbReference type="AlphaFoldDB" id="A0A3S8ZT95"/>
<dbReference type="InterPro" id="IPR036188">
    <property type="entry name" value="FAD/NAD-bd_sf"/>
</dbReference>
<evidence type="ECO:0000313" key="8">
    <source>
        <dbReference type="EMBL" id="AZN36689.1"/>
    </source>
</evidence>
<dbReference type="PANTHER" id="PTHR10742">
    <property type="entry name" value="FLAVIN MONOAMINE OXIDASE"/>
    <property type="match status" value="1"/>
</dbReference>
<dbReference type="GO" id="GO:0009851">
    <property type="term" value="P:auxin biosynthetic process"/>
    <property type="evidence" value="ECO:0007669"/>
    <property type="project" value="UniProtKB-KW"/>
</dbReference>
<dbReference type="Proteomes" id="UP000282438">
    <property type="component" value="Chromosome"/>
</dbReference>
<sequence>MRNSFLESYMPNPSYMFSSIPPNSASLRAAYESWLKANSPQQSAKKNLPANTRVGIVGAGMAGLYSALLLKSRGIDCRLFEAHPERLGGRVYTHRFNQEPNQYFEAGAMRLPQTPEQQPVFNLIDYLNEQLPPESKIDLIPYNLYDPGGNLVYVNGKRAFGGTTMTLDYANQHPEVLGFNLAPEDRNKTASQLLDEVLQPFFDLLAINFDLGFAKIVQYDNYSLYTYLTEIAGWSMEKVNYVEVMNSASNQFQSSFTEMVIESMDFSGAKWSTIANGMDRLPNACATLIGAESITMNAPVRQIENLQDGRVVIHYGDLGEFDTFDNVILALPPAALRMMATPQWSPTKSQAIRTMHFEPLYKIGLRFKTRFWEQLPQAAMGGQSSSDLPMRWCVYPSYGLGDAGAGVLLLYSWMSDAYNWLPQSPEERVRLALRDLQTLYQNTVDIHEQFIESFDVAWPSEWATGDAMFYPGQFRQLFNSARQPEQNIYFAGEHLSVHHTWIVGALDSALYACQQLLGDDALEPLHSSSQAPLNPHLRDYSQCAAAPIFQR</sequence>